<reference evidence="4" key="3">
    <citation type="submission" date="2019-12" db="UniProtKB">
        <authorList>
            <consortium name="WormBaseParasite"/>
        </authorList>
    </citation>
    <scope>IDENTIFICATION</scope>
</reference>
<organism evidence="3 4">
    <name type="scientific">Trichuris muris</name>
    <name type="common">Mouse whipworm</name>
    <dbReference type="NCBI Taxonomy" id="70415"/>
    <lineage>
        <taxon>Eukaryota</taxon>
        <taxon>Metazoa</taxon>
        <taxon>Ecdysozoa</taxon>
        <taxon>Nematoda</taxon>
        <taxon>Enoplea</taxon>
        <taxon>Dorylaimia</taxon>
        <taxon>Trichinellida</taxon>
        <taxon>Trichuridae</taxon>
        <taxon>Trichuris</taxon>
    </lineage>
</organism>
<accession>A0A5S6QAP2</accession>
<sequence>MLSTYLTNDGQKRIAVKIRTTDNNIFRVNKVYFLLAPGEKAELQLHLLPLGLQFNFLCRNRITIIYGPVSKHVKLAKHAWKHLKTTDQFSVRVTIAKPRKGDPVAKEIIAAGAKEHFDGSLPSMRKSTDLGASEAVREASVKDMVTVTSIFNDHLEPRQKDQNANTLETLPGAATVKPGLPETVKPEDKIFHTEDITLKTAELIDDKLTEFEPVRTEKHVDDPILLTDESANAGSSEAKREASVKDMVTVASIWDDHSESSGHGEMRNTLDSASAAAGKTNLSEAVKPQHSPFCNEDINLKTAELIDDKVTEFLC</sequence>
<reference evidence="3" key="1">
    <citation type="submission" date="2013-11" db="EMBL/GenBank/DDBJ databases">
        <authorList>
            <person name="Aslett M."/>
        </authorList>
    </citation>
    <scope>NUCLEOTIDE SEQUENCE [LARGE SCALE GENOMIC DNA]</scope>
    <source>
        <strain evidence="3">Edinburgh</strain>
    </source>
</reference>
<dbReference type="InterPro" id="IPR008962">
    <property type="entry name" value="PapD-like_sf"/>
</dbReference>
<name>A0A5S6QAP2_TRIMR</name>
<comment type="function">
    <text evidence="1">Central component in molecular interactions underlying sperm crawling. Forms an extensive filament system that extends from sperm villipoda, along the leading edge of the pseudopod.</text>
</comment>
<dbReference type="InterPro" id="IPR000535">
    <property type="entry name" value="MSP_dom"/>
</dbReference>
<feature type="domain" description="MSP" evidence="2">
    <location>
        <begin position="1"/>
        <end position="98"/>
    </location>
</feature>
<evidence type="ECO:0000313" key="3">
    <source>
        <dbReference type="Proteomes" id="UP000046395"/>
    </source>
</evidence>
<evidence type="ECO:0000256" key="1">
    <source>
        <dbReference type="RuleBase" id="RU003425"/>
    </source>
</evidence>
<evidence type="ECO:0000313" key="4">
    <source>
        <dbReference type="WBParaSite" id="TMUE_1000004032.1"/>
    </source>
</evidence>
<dbReference type="AlphaFoldDB" id="A0A5S6QAP2"/>
<dbReference type="Pfam" id="PF00635">
    <property type="entry name" value="Motile_Sperm"/>
    <property type="match status" value="1"/>
</dbReference>
<dbReference type="Gene3D" id="2.60.40.10">
    <property type="entry name" value="Immunoglobulins"/>
    <property type="match status" value="1"/>
</dbReference>
<keyword evidence="3" id="KW-1185">Reference proteome</keyword>
<protein>
    <recommendedName>
        <fullName evidence="1">Major sperm protein</fullName>
    </recommendedName>
</protein>
<keyword evidence="1" id="KW-0206">Cytoskeleton</keyword>
<dbReference type="Proteomes" id="UP000046395">
    <property type="component" value="Unassembled WGS sequence"/>
</dbReference>
<dbReference type="WBParaSite" id="TMUE_1000004032.1">
    <property type="protein sequence ID" value="TMUE_1000004032.1"/>
    <property type="gene ID" value="WBGene00288011"/>
</dbReference>
<proteinExistence type="predicted"/>
<evidence type="ECO:0000259" key="2">
    <source>
        <dbReference type="PROSITE" id="PS50202"/>
    </source>
</evidence>
<dbReference type="InterPro" id="IPR013783">
    <property type="entry name" value="Ig-like_fold"/>
</dbReference>
<keyword evidence="1" id="KW-0963">Cytoplasm</keyword>
<reference evidence="3" key="2">
    <citation type="submission" date="2014-03" db="EMBL/GenBank/DDBJ databases">
        <title>The whipworm genome and dual-species transcriptomics of an intimate host-pathogen interaction.</title>
        <authorList>
            <person name="Foth B.J."/>
            <person name="Tsai I.J."/>
            <person name="Reid A.J."/>
            <person name="Bancroft A.J."/>
            <person name="Nichol S."/>
            <person name="Tracey A."/>
            <person name="Holroyd N."/>
            <person name="Cotton J.A."/>
            <person name="Stanley E.J."/>
            <person name="Zarowiecki M."/>
            <person name="Liu J.Z."/>
            <person name="Huckvale T."/>
            <person name="Cooper P.J."/>
            <person name="Grencis R.K."/>
            <person name="Berriman M."/>
        </authorList>
    </citation>
    <scope>NUCLEOTIDE SEQUENCE [LARGE SCALE GENOMIC DNA]</scope>
    <source>
        <strain evidence="3">Edinburgh</strain>
    </source>
</reference>
<dbReference type="SUPFAM" id="SSF49354">
    <property type="entry name" value="PapD-like"/>
    <property type="match status" value="1"/>
</dbReference>
<dbReference type="WBParaSite" id="TMUE_1000004032.2">
    <property type="protein sequence ID" value="TMUE_1000004032.2"/>
    <property type="gene ID" value="WBGene00288011"/>
</dbReference>
<dbReference type="STRING" id="70415.A0A5S6QAP2"/>
<dbReference type="PROSITE" id="PS50202">
    <property type="entry name" value="MSP"/>
    <property type="match status" value="1"/>
</dbReference>